<evidence type="ECO:0000313" key="2">
    <source>
        <dbReference type="EMBL" id="GAI43471.1"/>
    </source>
</evidence>
<dbReference type="AlphaFoldDB" id="X1PLU6"/>
<dbReference type="PANTHER" id="PTHR30015">
    <property type="entry name" value="MRR RESTRICTION SYSTEM PROTEIN"/>
    <property type="match status" value="1"/>
</dbReference>
<dbReference type="Pfam" id="PF04471">
    <property type="entry name" value="Mrr_cat"/>
    <property type="match status" value="1"/>
</dbReference>
<dbReference type="InterPro" id="IPR052906">
    <property type="entry name" value="Type_IV_Methyl-Rstrct_Enzyme"/>
</dbReference>
<organism evidence="2">
    <name type="scientific">marine sediment metagenome</name>
    <dbReference type="NCBI Taxonomy" id="412755"/>
    <lineage>
        <taxon>unclassified sequences</taxon>
        <taxon>metagenomes</taxon>
        <taxon>ecological metagenomes</taxon>
    </lineage>
</organism>
<dbReference type="GO" id="GO:0015666">
    <property type="term" value="F:restriction endodeoxyribonuclease activity"/>
    <property type="evidence" value="ECO:0007669"/>
    <property type="project" value="TreeGrafter"/>
</dbReference>
<gene>
    <name evidence="2" type="ORF">S06H3_44916</name>
</gene>
<dbReference type="EMBL" id="BARV01027987">
    <property type="protein sequence ID" value="GAI43471.1"/>
    <property type="molecule type" value="Genomic_DNA"/>
</dbReference>
<dbReference type="InterPro" id="IPR011856">
    <property type="entry name" value="tRNA_endonuc-like_dom_sf"/>
</dbReference>
<reference evidence="2" key="1">
    <citation type="journal article" date="2014" name="Front. Microbiol.">
        <title>High frequency of phylogenetically diverse reductive dehalogenase-homologous genes in deep subseafloor sedimentary metagenomes.</title>
        <authorList>
            <person name="Kawai M."/>
            <person name="Futagami T."/>
            <person name="Toyoda A."/>
            <person name="Takaki Y."/>
            <person name="Nishi S."/>
            <person name="Hori S."/>
            <person name="Arai W."/>
            <person name="Tsubouchi T."/>
            <person name="Morono Y."/>
            <person name="Uchiyama I."/>
            <person name="Ito T."/>
            <person name="Fujiyama A."/>
            <person name="Inagaki F."/>
            <person name="Takami H."/>
        </authorList>
    </citation>
    <scope>NUCLEOTIDE SEQUENCE</scope>
    <source>
        <strain evidence="2">Expedition CK06-06</strain>
    </source>
</reference>
<evidence type="ECO:0000259" key="1">
    <source>
        <dbReference type="Pfam" id="PF04471"/>
    </source>
</evidence>
<feature type="domain" description="Restriction endonuclease type IV Mrr" evidence="1">
    <location>
        <begin position="37"/>
        <end position="151"/>
    </location>
</feature>
<accession>X1PLU6</accession>
<protein>
    <recommendedName>
        <fullName evidence="1">Restriction endonuclease type IV Mrr domain-containing protein</fullName>
    </recommendedName>
</protein>
<dbReference type="GO" id="GO:0009307">
    <property type="term" value="P:DNA restriction-modification system"/>
    <property type="evidence" value="ECO:0007669"/>
    <property type="project" value="InterPro"/>
</dbReference>
<dbReference type="Gene3D" id="3.40.1350.10">
    <property type="match status" value="1"/>
</dbReference>
<dbReference type="SUPFAM" id="SSF52980">
    <property type="entry name" value="Restriction endonuclease-like"/>
    <property type="match status" value="1"/>
</dbReference>
<comment type="caution">
    <text evidence="2">The sequence shown here is derived from an EMBL/GenBank/DDBJ whole genome shotgun (WGS) entry which is preliminary data.</text>
</comment>
<dbReference type="PANTHER" id="PTHR30015:SF7">
    <property type="entry name" value="TYPE IV METHYL-DIRECTED RESTRICTION ENZYME ECOKMRR"/>
    <property type="match status" value="1"/>
</dbReference>
<dbReference type="InterPro" id="IPR011335">
    <property type="entry name" value="Restrct_endonuc-II-like"/>
</dbReference>
<name>X1PLU6_9ZZZZ</name>
<sequence length="181" mass="19815">GVVLPSAPKPPPLSTIGELLDIERQQARAQLHELLMNLHPQQFEEFAAKLLESVGFTDVEVTNYIGDGGIDGYGNLEMGVVQVKAAFQVKRWQQNVSRPNIDQFRGAIQGKFDQGIYITTSDFSDEAKKVSSVAGAVPIVLINGDRVVDIMLEKGLGVRQEPLTVTRIDEEFFAAFGAAEE</sequence>
<proteinExistence type="predicted"/>
<dbReference type="GO" id="GO:0003677">
    <property type="term" value="F:DNA binding"/>
    <property type="evidence" value="ECO:0007669"/>
    <property type="project" value="InterPro"/>
</dbReference>
<feature type="non-terminal residue" evidence="2">
    <location>
        <position position="1"/>
    </location>
</feature>
<dbReference type="InterPro" id="IPR007560">
    <property type="entry name" value="Restrct_endonuc_IV_Mrr"/>
</dbReference>